<accession>A0A9E2KMG2</accession>
<comment type="similarity">
    <text evidence="3 4">In the N-terminal section; belongs to the HFCD (homo-oligomeric flavin containing Cys decarboxylase) superfamily.</text>
</comment>
<evidence type="ECO:0000256" key="4">
    <source>
        <dbReference type="RuleBase" id="RU364078"/>
    </source>
</evidence>
<dbReference type="GO" id="GO:0071513">
    <property type="term" value="C:phosphopantothenoylcysteine decarboxylase complex"/>
    <property type="evidence" value="ECO:0007669"/>
    <property type="project" value="TreeGrafter"/>
</dbReference>
<protein>
    <recommendedName>
        <fullName evidence="3">Coenzyme A biosynthesis bifunctional protein CoaBC</fullName>
    </recommendedName>
    <alternativeName>
        <fullName evidence="3">DNA/pantothenate metabolism flavoprotein</fullName>
    </alternativeName>
    <alternativeName>
        <fullName evidence="3">Phosphopantothenoylcysteine synthetase/decarboxylase</fullName>
        <shortName evidence="3">PPCS-PPCDC</shortName>
    </alternativeName>
    <domain>
        <recommendedName>
            <fullName evidence="3">Phosphopantothenoylcysteine decarboxylase</fullName>
            <shortName evidence="3">PPC decarboxylase</shortName>
            <shortName evidence="3">PPC-DC</shortName>
            <ecNumber evidence="3">4.1.1.36</ecNumber>
        </recommendedName>
        <alternativeName>
            <fullName evidence="3">CoaC</fullName>
        </alternativeName>
    </domain>
    <domain>
        <recommendedName>
            <fullName evidence="3">Phosphopantothenate--cysteine ligase</fullName>
            <ecNumber evidence="3">6.3.2.5</ecNumber>
        </recommendedName>
        <alternativeName>
            <fullName evidence="3">CoaB</fullName>
        </alternativeName>
        <alternativeName>
            <fullName evidence="3">Phosphopantothenoylcysteine synthetase</fullName>
            <shortName evidence="3">PPC synthetase</shortName>
            <shortName evidence="3">PPC-S</shortName>
        </alternativeName>
    </domain>
</protein>
<dbReference type="PANTHER" id="PTHR14359:SF6">
    <property type="entry name" value="PHOSPHOPANTOTHENOYLCYSTEINE DECARBOXYLASE"/>
    <property type="match status" value="1"/>
</dbReference>
<dbReference type="Gene3D" id="3.40.50.10300">
    <property type="entry name" value="CoaB-like"/>
    <property type="match status" value="1"/>
</dbReference>
<keyword evidence="3" id="KW-0479">Metal-binding</keyword>
<dbReference type="InterPro" id="IPR035929">
    <property type="entry name" value="CoaB-like_sf"/>
</dbReference>
<keyword evidence="3" id="KW-0511">Multifunctional enzyme</keyword>
<keyword evidence="3 4" id="KW-0436">Ligase</keyword>
<reference evidence="7" key="2">
    <citation type="submission" date="2021-04" db="EMBL/GenBank/DDBJ databases">
        <authorList>
            <person name="Gilroy R."/>
        </authorList>
    </citation>
    <scope>NUCLEOTIDE SEQUENCE</scope>
    <source>
        <strain evidence="7">687</strain>
    </source>
</reference>
<dbReference type="SUPFAM" id="SSF102645">
    <property type="entry name" value="CoaB-like"/>
    <property type="match status" value="1"/>
</dbReference>
<comment type="cofactor">
    <cofactor evidence="3">
        <name>Mg(2+)</name>
        <dbReference type="ChEBI" id="CHEBI:18420"/>
    </cofactor>
</comment>
<reference evidence="7" key="1">
    <citation type="journal article" date="2021" name="PeerJ">
        <title>Extensive microbial diversity within the chicken gut microbiome revealed by metagenomics and culture.</title>
        <authorList>
            <person name="Gilroy R."/>
            <person name="Ravi A."/>
            <person name="Getino M."/>
            <person name="Pursley I."/>
            <person name="Horton D.L."/>
            <person name="Alikhan N.F."/>
            <person name="Baker D."/>
            <person name="Gharbi K."/>
            <person name="Hall N."/>
            <person name="Watson M."/>
            <person name="Adriaenssens E.M."/>
            <person name="Foster-Nyarko E."/>
            <person name="Jarju S."/>
            <person name="Secka A."/>
            <person name="Antonio M."/>
            <person name="Oren A."/>
            <person name="Chaudhuri R.R."/>
            <person name="La Ragione R."/>
            <person name="Hildebrand F."/>
            <person name="Pallen M.J."/>
        </authorList>
    </citation>
    <scope>NUCLEOTIDE SEQUENCE</scope>
    <source>
        <strain evidence="7">687</strain>
    </source>
</reference>
<evidence type="ECO:0000259" key="6">
    <source>
        <dbReference type="Pfam" id="PF04127"/>
    </source>
</evidence>
<dbReference type="InterPro" id="IPR036551">
    <property type="entry name" value="Flavin_trans-like"/>
</dbReference>
<feature type="domain" description="DNA/pantothenate metabolism flavoprotein C-terminal" evidence="6">
    <location>
        <begin position="212"/>
        <end position="421"/>
    </location>
</feature>
<name>A0A9E2KMG2_9GAMM</name>
<feature type="binding site" evidence="3">
    <location>
        <position position="368"/>
    </location>
    <ligand>
        <name>CTP</name>
        <dbReference type="ChEBI" id="CHEBI:37563"/>
    </ligand>
</feature>
<dbReference type="AlphaFoldDB" id="A0A9E2KMG2"/>
<organism evidence="7 8">
    <name type="scientific">Candidatus Anaerobiospirillum merdipullorum</name>
    <dbReference type="NCBI Taxonomy" id="2838450"/>
    <lineage>
        <taxon>Bacteria</taxon>
        <taxon>Pseudomonadati</taxon>
        <taxon>Pseudomonadota</taxon>
        <taxon>Gammaproteobacteria</taxon>
        <taxon>Aeromonadales</taxon>
        <taxon>Succinivibrionaceae</taxon>
        <taxon>Anaerobiospirillum</taxon>
    </lineage>
</organism>
<comment type="catalytic activity">
    <reaction evidence="3 4">
        <text>(R)-4'-phosphopantothenate + L-cysteine + CTP = N-[(R)-4-phosphopantothenoyl]-L-cysteine + CMP + diphosphate + H(+)</text>
        <dbReference type="Rhea" id="RHEA:19397"/>
        <dbReference type="ChEBI" id="CHEBI:10986"/>
        <dbReference type="ChEBI" id="CHEBI:15378"/>
        <dbReference type="ChEBI" id="CHEBI:33019"/>
        <dbReference type="ChEBI" id="CHEBI:35235"/>
        <dbReference type="ChEBI" id="CHEBI:37563"/>
        <dbReference type="ChEBI" id="CHEBI:59458"/>
        <dbReference type="ChEBI" id="CHEBI:60377"/>
        <dbReference type="EC" id="6.3.2.5"/>
    </reaction>
</comment>
<dbReference type="GO" id="GO:0004633">
    <property type="term" value="F:phosphopantothenoylcysteine decarboxylase activity"/>
    <property type="evidence" value="ECO:0007669"/>
    <property type="project" value="UniProtKB-UniRule"/>
</dbReference>
<feature type="binding site" evidence="3">
    <location>
        <position position="364"/>
    </location>
    <ligand>
        <name>CTP</name>
        <dbReference type="ChEBI" id="CHEBI:37563"/>
    </ligand>
</feature>
<proteinExistence type="inferred from homology"/>
<dbReference type="HAMAP" id="MF_02225">
    <property type="entry name" value="CoaBC"/>
    <property type="match status" value="1"/>
</dbReference>
<dbReference type="GO" id="GO:0015941">
    <property type="term" value="P:pantothenate catabolic process"/>
    <property type="evidence" value="ECO:0007669"/>
    <property type="project" value="InterPro"/>
</dbReference>
<keyword evidence="3" id="KW-0460">Magnesium</keyword>
<dbReference type="InterPro" id="IPR007085">
    <property type="entry name" value="DNA/pantothenate-metab_flavo_C"/>
</dbReference>
<dbReference type="Proteomes" id="UP000824150">
    <property type="component" value="Unassembled WGS sequence"/>
</dbReference>
<comment type="pathway">
    <text evidence="3 4">Cofactor biosynthesis; coenzyme A biosynthesis; CoA from (R)-pantothenate: step 3/5.</text>
</comment>
<dbReference type="Gene3D" id="3.40.50.1950">
    <property type="entry name" value="Flavin prenyltransferase-like"/>
    <property type="match status" value="1"/>
</dbReference>
<sequence>MQLEQRKIVLGICGGIAAYKCPELCRLLIKQGADVYSVVTPSAAQLVSPTTLQALTGHAVGCEVFNHGDEIGHIELCADADALVIAPATANTIAKLAHGMADNMLTAAALAAPCPIIIAPAMNSRMYRHPATQANLELLQQRGVFIIPPAEGPLACGESGIGRMREPAEIVAYICALLNRNGLPFAENTLLPRPEAPLELTSQKLLPKANGAGLRVLITAGPTEEPIDPVRVITNKSSGKMGFALAEAARKRGANVTLIAGPVSLPTPAQVNRINVKTAQDMYDAVKAKLDDVDIVIGCAAVSDYRLAYVYPQKLKKEEQGDSLTLTLIKNEDIISMVGHANPRPFTVGFAAETMHGPEHAKEKLQRKNLDLIALNDVSRHDVGFNTDDNALLVYDKDGQVADLPKAPKRVIAAQLMDLIFDMFRKGTTQKEKHA</sequence>
<dbReference type="InterPro" id="IPR005252">
    <property type="entry name" value="CoaBC"/>
</dbReference>
<keyword evidence="3 4" id="KW-0285">Flavoprotein</keyword>
<comment type="caution">
    <text evidence="3">Lacks conserved residue(s) required for the propagation of feature annotation.</text>
</comment>
<feature type="region of interest" description="Phosphopantothenoylcysteine decarboxylase" evidence="3">
    <location>
        <begin position="1"/>
        <end position="215"/>
    </location>
</feature>
<dbReference type="EC" id="4.1.1.36" evidence="3"/>
<dbReference type="GO" id="GO:0015937">
    <property type="term" value="P:coenzyme A biosynthetic process"/>
    <property type="evidence" value="ECO:0007669"/>
    <property type="project" value="UniProtKB-UniRule"/>
</dbReference>
<comment type="cofactor">
    <cofactor evidence="3">
        <name>FMN</name>
        <dbReference type="ChEBI" id="CHEBI:58210"/>
    </cofactor>
    <text evidence="3">Binds 1 FMN per subunit.</text>
</comment>
<keyword evidence="1 3" id="KW-0210">Decarboxylase</keyword>
<evidence type="ECO:0000313" key="8">
    <source>
        <dbReference type="Proteomes" id="UP000824150"/>
    </source>
</evidence>
<dbReference type="GO" id="GO:0010181">
    <property type="term" value="F:FMN binding"/>
    <property type="evidence" value="ECO:0007669"/>
    <property type="project" value="UniProtKB-UniRule"/>
</dbReference>
<feature type="binding site" evidence="3">
    <location>
        <position position="350"/>
    </location>
    <ligand>
        <name>CTP</name>
        <dbReference type="ChEBI" id="CHEBI:37563"/>
    </ligand>
</feature>
<feature type="active site" description="Proton donor" evidence="3">
    <location>
        <position position="156"/>
    </location>
</feature>
<dbReference type="EC" id="6.3.2.5" evidence="3"/>
<evidence type="ECO:0000256" key="3">
    <source>
        <dbReference type="HAMAP-Rule" id="MF_02225"/>
    </source>
</evidence>
<feature type="binding site" evidence="3">
    <location>
        <begin position="298"/>
        <end position="300"/>
    </location>
    <ligand>
        <name>CTP</name>
        <dbReference type="ChEBI" id="CHEBI:37563"/>
    </ligand>
</feature>
<comment type="similarity">
    <text evidence="3 4">In the C-terminal section; belongs to the PPC synthetase family.</text>
</comment>
<dbReference type="Pfam" id="PF02441">
    <property type="entry name" value="Flavoprotein"/>
    <property type="match status" value="1"/>
</dbReference>
<evidence type="ECO:0000313" key="7">
    <source>
        <dbReference type="EMBL" id="MBU3825883.1"/>
    </source>
</evidence>
<dbReference type="GO" id="GO:0046872">
    <property type="term" value="F:metal ion binding"/>
    <property type="evidence" value="ECO:0007669"/>
    <property type="project" value="UniProtKB-KW"/>
</dbReference>
<keyword evidence="2 3" id="KW-0456">Lyase</keyword>
<comment type="function">
    <text evidence="3">Catalyzes two sequential steps in the biosynthesis of coenzyme A. In the first step cysteine is conjugated to 4'-phosphopantothenate to form 4-phosphopantothenoylcysteine. In the second step the latter compound is decarboxylated to form 4'-phosphopantotheine.</text>
</comment>
<dbReference type="Pfam" id="PF04127">
    <property type="entry name" value="DFP"/>
    <property type="match status" value="1"/>
</dbReference>
<comment type="catalytic activity">
    <reaction evidence="3 4">
        <text>N-[(R)-4-phosphopantothenoyl]-L-cysteine + H(+) = (R)-4'-phosphopantetheine + CO2</text>
        <dbReference type="Rhea" id="RHEA:16793"/>
        <dbReference type="ChEBI" id="CHEBI:15378"/>
        <dbReference type="ChEBI" id="CHEBI:16526"/>
        <dbReference type="ChEBI" id="CHEBI:59458"/>
        <dbReference type="ChEBI" id="CHEBI:61723"/>
        <dbReference type="EC" id="4.1.1.36"/>
    </reaction>
</comment>
<dbReference type="PANTHER" id="PTHR14359">
    <property type="entry name" value="HOMO-OLIGOMERIC FLAVIN CONTAINING CYS DECARBOXYLASE FAMILY"/>
    <property type="match status" value="1"/>
</dbReference>
<dbReference type="GO" id="GO:0004632">
    <property type="term" value="F:phosphopantothenate--cysteine ligase activity"/>
    <property type="evidence" value="ECO:0007669"/>
    <property type="project" value="UniProtKB-UniRule"/>
</dbReference>
<evidence type="ECO:0000256" key="2">
    <source>
        <dbReference type="ARBA" id="ARBA00023239"/>
    </source>
</evidence>
<feature type="binding site" evidence="3">
    <location>
        <position position="304"/>
    </location>
    <ligand>
        <name>CTP</name>
        <dbReference type="ChEBI" id="CHEBI:37563"/>
    </ligand>
</feature>
<keyword evidence="3 4" id="KW-0288">FMN</keyword>
<gene>
    <name evidence="3 7" type="primary">coaBC</name>
    <name evidence="7" type="ORF">IAA31_00090</name>
</gene>
<dbReference type="NCBIfam" id="TIGR00521">
    <property type="entry name" value="coaBC_dfp"/>
    <property type="match status" value="1"/>
</dbReference>
<comment type="function">
    <text evidence="4">Catalyzes two steps in the biosynthesis of coenzyme A. In the first step cysteine is conjugated to 4'-phosphopantothenate to form 4-phosphopantothenoylcysteine, in the latter compound is decarboxylated to form 4'-phosphopantotheine.</text>
</comment>
<dbReference type="EMBL" id="JAHLFG010000001">
    <property type="protein sequence ID" value="MBU3825883.1"/>
    <property type="molecule type" value="Genomic_DNA"/>
</dbReference>
<dbReference type="InterPro" id="IPR003382">
    <property type="entry name" value="Flavoprotein"/>
</dbReference>
<feature type="domain" description="Flavoprotein" evidence="5">
    <location>
        <begin position="7"/>
        <end position="176"/>
    </location>
</feature>
<feature type="region of interest" description="Phosphopantothenate--cysteine ligase" evidence="3">
    <location>
        <begin position="216"/>
        <end position="435"/>
    </location>
</feature>
<feature type="binding site" evidence="3">
    <location>
        <position position="314"/>
    </location>
    <ligand>
        <name>CTP</name>
        <dbReference type="ChEBI" id="CHEBI:37563"/>
    </ligand>
</feature>
<dbReference type="SUPFAM" id="SSF52507">
    <property type="entry name" value="Homo-oligomeric flavin-containing Cys decarboxylases, HFCD"/>
    <property type="match status" value="1"/>
</dbReference>
<comment type="pathway">
    <text evidence="3 4">Cofactor biosynthesis; coenzyme A biosynthesis; CoA from (R)-pantothenate: step 2/5.</text>
</comment>
<evidence type="ECO:0000259" key="5">
    <source>
        <dbReference type="Pfam" id="PF02441"/>
    </source>
</evidence>
<evidence type="ECO:0000256" key="1">
    <source>
        <dbReference type="ARBA" id="ARBA00022793"/>
    </source>
</evidence>
<comment type="caution">
    <text evidence="7">The sequence shown here is derived from an EMBL/GenBank/DDBJ whole genome shotgun (WGS) entry which is preliminary data.</text>
</comment>